<dbReference type="SUPFAM" id="SSF53850">
    <property type="entry name" value="Periplasmic binding protein-like II"/>
    <property type="match status" value="1"/>
</dbReference>
<gene>
    <name evidence="6" type="ORF">GCM10023144_10270</name>
</gene>
<feature type="domain" description="HTH lysR-type" evidence="5">
    <location>
        <begin position="1"/>
        <end position="59"/>
    </location>
</feature>
<evidence type="ECO:0000259" key="5">
    <source>
        <dbReference type="PROSITE" id="PS50931"/>
    </source>
</evidence>
<keyword evidence="3" id="KW-0238">DNA-binding</keyword>
<protein>
    <submittedName>
        <fullName evidence="6">LysR family transcriptional regulator</fullName>
    </submittedName>
</protein>
<dbReference type="InterPro" id="IPR058163">
    <property type="entry name" value="LysR-type_TF_proteobact-type"/>
</dbReference>
<dbReference type="Pfam" id="PF00126">
    <property type="entry name" value="HTH_1"/>
    <property type="match status" value="1"/>
</dbReference>
<dbReference type="SUPFAM" id="SSF46785">
    <property type="entry name" value="Winged helix' DNA-binding domain"/>
    <property type="match status" value="1"/>
</dbReference>
<dbReference type="InterPro" id="IPR036388">
    <property type="entry name" value="WH-like_DNA-bd_sf"/>
</dbReference>
<name>A0ABP8GLJ6_9BURK</name>
<keyword evidence="2" id="KW-0805">Transcription regulation</keyword>
<dbReference type="EMBL" id="BAABFO010000004">
    <property type="protein sequence ID" value="GAA4326608.1"/>
    <property type="molecule type" value="Genomic_DNA"/>
</dbReference>
<evidence type="ECO:0000256" key="1">
    <source>
        <dbReference type="ARBA" id="ARBA00009437"/>
    </source>
</evidence>
<dbReference type="Gene3D" id="3.40.190.290">
    <property type="match status" value="1"/>
</dbReference>
<dbReference type="InterPro" id="IPR005119">
    <property type="entry name" value="LysR_subst-bd"/>
</dbReference>
<dbReference type="PANTHER" id="PTHR30537">
    <property type="entry name" value="HTH-TYPE TRANSCRIPTIONAL REGULATOR"/>
    <property type="match status" value="1"/>
</dbReference>
<reference evidence="7" key="1">
    <citation type="journal article" date="2019" name="Int. J. Syst. Evol. Microbiol.">
        <title>The Global Catalogue of Microorganisms (GCM) 10K type strain sequencing project: providing services to taxonomists for standard genome sequencing and annotation.</title>
        <authorList>
            <consortium name="The Broad Institute Genomics Platform"/>
            <consortium name="The Broad Institute Genome Sequencing Center for Infectious Disease"/>
            <person name="Wu L."/>
            <person name="Ma J."/>
        </authorList>
    </citation>
    <scope>NUCLEOTIDE SEQUENCE [LARGE SCALE GENOMIC DNA]</scope>
    <source>
        <strain evidence="7">JCM 17666</strain>
    </source>
</reference>
<dbReference type="Proteomes" id="UP001501671">
    <property type="component" value="Unassembled WGS sequence"/>
</dbReference>
<proteinExistence type="inferred from homology"/>
<dbReference type="Gene3D" id="1.10.10.10">
    <property type="entry name" value="Winged helix-like DNA-binding domain superfamily/Winged helix DNA-binding domain"/>
    <property type="match status" value="1"/>
</dbReference>
<dbReference type="InterPro" id="IPR000847">
    <property type="entry name" value="LysR_HTH_N"/>
</dbReference>
<comment type="caution">
    <text evidence="6">The sequence shown here is derived from an EMBL/GenBank/DDBJ whole genome shotgun (WGS) entry which is preliminary data.</text>
</comment>
<dbReference type="RefSeq" id="WP_345247018.1">
    <property type="nucleotide sequence ID" value="NZ_BAABFO010000004.1"/>
</dbReference>
<dbReference type="PROSITE" id="PS50931">
    <property type="entry name" value="HTH_LYSR"/>
    <property type="match status" value="1"/>
</dbReference>
<dbReference type="Pfam" id="PF03466">
    <property type="entry name" value="LysR_substrate"/>
    <property type="match status" value="1"/>
</dbReference>
<evidence type="ECO:0000256" key="2">
    <source>
        <dbReference type="ARBA" id="ARBA00023015"/>
    </source>
</evidence>
<evidence type="ECO:0000313" key="7">
    <source>
        <dbReference type="Proteomes" id="UP001501671"/>
    </source>
</evidence>
<organism evidence="6 7">
    <name type="scientific">Pigmentiphaga soli</name>
    <dbReference type="NCBI Taxonomy" id="1007095"/>
    <lineage>
        <taxon>Bacteria</taxon>
        <taxon>Pseudomonadati</taxon>
        <taxon>Pseudomonadota</taxon>
        <taxon>Betaproteobacteria</taxon>
        <taxon>Burkholderiales</taxon>
        <taxon>Alcaligenaceae</taxon>
        <taxon>Pigmentiphaga</taxon>
    </lineage>
</organism>
<comment type="similarity">
    <text evidence="1">Belongs to the LysR transcriptional regulatory family.</text>
</comment>
<dbReference type="InterPro" id="IPR036390">
    <property type="entry name" value="WH_DNA-bd_sf"/>
</dbReference>
<keyword evidence="7" id="KW-1185">Reference proteome</keyword>
<dbReference type="CDD" id="cd08422">
    <property type="entry name" value="PBP2_CrgA_like"/>
    <property type="match status" value="1"/>
</dbReference>
<evidence type="ECO:0000256" key="3">
    <source>
        <dbReference type="ARBA" id="ARBA00023125"/>
    </source>
</evidence>
<evidence type="ECO:0000313" key="6">
    <source>
        <dbReference type="EMBL" id="GAA4326608.1"/>
    </source>
</evidence>
<keyword evidence="4" id="KW-0804">Transcription</keyword>
<accession>A0ABP8GLJ6</accession>
<sequence length="322" mass="34567">MDRLSSLRVFVEIARTGSFTATAKQLGMSKASVTKHLASLETALGTRLLMRTTRQIGLTDAGVAALASARQILDAFEVMEADVRDSTHCPRGIVRIGTPPSFGAHYLAPLAVSFTQSNPSIQVAILMDDGSANLVAQGLDLSVRIAPAPKDADYVAVPLAKAPQVAVASAAYLEKFGTPTVPADLGRHNCLLHTIKSPTGVWRFDGPDGETAVRVHGTYVSNLGEPLQYGAIHGHGISIHPYYAIDEELRAGRLIPLLPGYAPRSLDVFVVYSSRQALPMRVRRFLDHLREWAATPPSWSAATTALQAPRAAARRARGRSFA</sequence>
<evidence type="ECO:0000256" key="4">
    <source>
        <dbReference type="ARBA" id="ARBA00023163"/>
    </source>
</evidence>
<dbReference type="PANTHER" id="PTHR30537:SF35">
    <property type="entry name" value="TRANSCRIPTIONAL REGULATORY PROTEIN"/>
    <property type="match status" value="1"/>
</dbReference>